<evidence type="ECO:0000313" key="3">
    <source>
        <dbReference type="Proteomes" id="UP000324222"/>
    </source>
</evidence>
<comment type="caution">
    <text evidence="2">The sequence shown here is derived from an EMBL/GenBank/DDBJ whole genome shotgun (WGS) entry which is preliminary data.</text>
</comment>
<dbReference type="Proteomes" id="UP000324222">
    <property type="component" value="Unassembled WGS sequence"/>
</dbReference>
<evidence type="ECO:0000256" key="1">
    <source>
        <dbReference type="SAM" id="MobiDB-lite"/>
    </source>
</evidence>
<evidence type="ECO:0000313" key="2">
    <source>
        <dbReference type="EMBL" id="MPC72443.1"/>
    </source>
</evidence>
<dbReference type="AlphaFoldDB" id="A0A5B7HQN0"/>
<feature type="compositionally biased region" description="Polar residues" evidence="1">
    <location>
        <begin position="37"/>
        <end position="50"/>
    </location>
</feature>
<proteinExistence type="predicted"/>
<feature type="region of interest" description="Disordered" evidence="1">
    <location>
        <begin position="1"/>
        <end position="69"/>
    </location>
</feature>
<reference evidence="2 3" key="1">
    <citation type="submission" date="2019-05" db="EMBL/GenBank/DDBJ databases">
        <title>Another draft genome of Portunus trituberculatus and its Hox gene families provides insights of decapod evolution.</title>
        <authorList>
            <person name="Jeong J.-H."/>
            <person name="Song I."/>
            <person name="Kim S."/>
            <person name="Choi T."/>
            <person name="Kim D."/>
            <person name="Ryu S."/>
            <person name="Kim W."/>
        </authorList>
    </citation>
    <scope>NUCLEOTIDE SEQUENCE [LARGE SCALE GENOMIC DNA]</scope>
    <source>
        <tissue evidence="2">Muscle</tissue>
    </source>
</reference>
<sequence>MTGVARHGTGQGKAGQDMGWGGVGRGCVADVPGLDTHVTSPVTWRPSSSRRSVEDWQPAPRCHFPPITT</sequence>
<name>A0A5B7HQN0_PORTR</name>
<keyword evidence="3" id="KW-1185">Reference proteome</keyword>
<feature type="compositionally biased region" description="Gly residues" evidence="1">
    <location>
        <begin position="9"/>
        <end position="25"/>
    </location>
</feature>
<accession>A0A5B7HQN0</accession>
<dbReference type="EMBL" id="VSRR010034753">
    <property type="protein sequence ID" value="MPC72443.1"/>
    <property type="molecule type" value="Genomic_DNA"/>
</dbReference>
<protein>
    <submittedName>
        <fullName evidence="2">Uncharacterized protein</fullName>
    </submittedName>
</protein>
<organism evidence="2 3">
    <name type="scientific">Portunus trituberculatus</name>
    <name type="common">Swimming crab</name>
    <name type="synonym">Neptunus trituberculatus</name>
    <dbReference type="NCBI Taxonomy" id="210409"/>
    <lineage>
        <taxon>Eukaryota</taxon>
        <taxon>Metazoa</taxon>
        <taxon>Ecdysozoa</taxon>
        <taxon>Arthropoda</taxon>
        <taxon>Crustacea</taxon>
        <taxon>Multicrustacea</taxon>
        <taxon>Malacostraca</taxon>
        <taxon>Eumalacostraca</taxon>
        <taxon>Eucarida</taxon>
        <taxon>Decapoda</taxon>
        <taxon>Pleocyemata</taxon>
        <taxon>Brachyura</taxon>
        <taxon>Eubrachyura</taxon>
        <taxon>Portunoidea</taxon>
        <taxon>Portunidae</taxon>
        <taxon>Portuninae</taxon>
        <taxon>Portunus</taxon>
    </lineage>
</organism>
<gene>
    <name evidence="2" type="ORF">E2C01_066749</name>
</gene>